<accession>A0A0K1LMZ9</accession>
<organism evidence="1 2">
    <name type="scientific">Caulobacter phage Seuss</name>
    <dbReference type="NCBI Taxonomy" id="1675601"/>
    <lineage>
        <taxon>Viruses</taxon>
        <taxon>Duplodnaviria</taxon>
        <taxon>Heunggongvirae</taxon>
        <taxon>Uroviricota</taxon>
        <taxon>Caudoviricetes</taxon>
        <taxon>Seussvirus</taxon>
        <taxon>Seussvirus seuss</taxon>
    </lineage>
</organism>
<protein>
    <submittedName>
        <fullName evidence="1">Uncharacterized protein</fullName>
    </submittedName>
</protein>
<proteinExistence type="predicted"/>
<evidence type="ECO:0000313" key="1">
    <source>
        <dbReference type="EMBL" id="AKU43583.1"/>
    </source>
</evidence>
<gene>
    <name evidence="1" type="ORF">CPT_Seuss57</name>
</gene>
<name>A0A0K1LMZ9_9CAUD</name>
<keyword evidence="2" id="KW-1185">Reference proteome</keyword>
<sequence>MKSKLYYPDTLIRANRVEVEFTPVTSEVATHRLAVEFGGQQEGIDWTKIVGRDGMILFDGPTEELVEPPEKPSILPEIMLSNGRYYNFETADVSDVTIEVIAHALSHIGRFTGHTRRFYSVAEHCVRASYIGDPRTGFARARLLHDAFEALGNDIATPMKVNMGGRYVEFEKRGEAALFRKFGVFMDDPKIAADVKHADRTMLATEKRDLLPKEGRQWKMLELVTPLKKRISRAWWAGTSWYWKRRFLARYKELS</sequence>
<dbReference type="Gene3D" id="1.10.3210.10">
    <property type="entry name" value="Hypothetical protein af1432"/>
    <property type="match status" value="1"/>
</dbReference>
<reference evidence="1 2" key="1">
    <citation type="journal article" date="2015" name="Genome Announc.">
        <title>Complete Genome Sequence of Caulobacter crescentus Siphophage Seuss.</title>
        <authorList>
            <person name="Sloan J.M."/>
            <person name="Keene J.L."/>
            <person name="Cahill J.L."/>
            <person name="Rasche E.S."/>
            <person name="Kuty Everett G.F."/>
        </authorList>
    </citation>
    <scope>NUCLEOTIDE SEQUENCE [LARGE SCALE GENOMIC DNA]</scope>
</reference>
<evidence type="ECO:0000313" key="2">
    <source>
        <dbReference type="Proteomes" id="UP000221339"/>
    </source>
</evidence>
<dbReference type="SUPFAM" id="SSF109604">
    <property type="entry name" value="HD-domain/PDEase-like"/>
    <property type="match status" value="1"/>
</dbReference>
<dbReference type="Proteomes" id="UP000221339">
    <property type="component" value="Segment"/>
</dbReference>
<dbReference type="EMBL" id="KT001914">
    <property type="protein sequence ID" value="AKU43583.1"/>
    <property type="molecule type" value="Genomic_DNA"/>
</dbReference>